<proteinExistence type="predicted"/>
<sequence length="51" mass="5968">MLGDISGNMHFHFCFPYFWSNTRRPYICIRPNTQILGMLFFPVKISSASPQ</sequence>
<reference evidence="1" key="1">
    <citation type="submission" date="2014-11" db="EMBL/GenBank/DDBJ databases">
        <authorList>
            <person name="Amaro Gonzalez C."/>
        </authorList>
    </citation>
    <scope>NUCLEOTIDE SEQUENCE</scope>
</reference>
<protein>
    <submittedName>
        <fullName evidence="1">Uncharacterized protein</fullName>
    </submittedName>
</protein>
<dbReference type="EMBL" id="GBXM01078541">
    <property type="protein sequence ID" value="JAH30036.1"/>
    <property type="molecule type" value="Transcribed_RNA"/>
</dbReference>
<dbReference type="AlphaFoldDB" id="A0A0E9RLL0"/>
<reference evidence="1" key="2">
    <citation type="journal article" date="2015" name="Fish Shellfish Immunol.">
        <title>Early steps in the European eel (Anguilla anguilla)-Vibrio vulnificus interaction in the gills: Role of the RtxA13 toxin.</title>
        <authorList>
            <person name="Callol A."/>
            <person name="Pajuelo D."/>
            <person name="Ebbesson L."/>
            <person name="Teles M."/>
            <person name="MacKenzie S."/>
            <person name="Amaro C."/>
        </authorList>
    </citation>
    <scope>NUCLEOTIDE SEQUENCE</scope>
</reference>
<name>A0A0E9RLL0_ANGAN</name>
<accession>A0A0E9RLL0</accession>
<evidence type="ECO:0000313" key="1">
    <source>
        <dbReference type="EMBL" id="JAH30036.1"/>
    </source>
</evidence>
<organism evidence="1">
    <name type="scientific">Anguilla anguilla</name>
    <name type="common">European freshwater eel</name>
    <name type="synonym">Muraena anguilla</name>
    <dbReference type="NCBI Taxonomy" id="7936"/>
    <lineage>
        <taxon>Eukaryota</taxon>
        <taxon>Metazoa</taxon>
        <taxon>Chordata</taxon>
        <taxon>Craniata</taxon>
        <taxon>Vertebrata</taxon>
        <taxon>Euteleostomi</taxon>
        <taxon>Actinopterygii</taxon>
        <taxon>Neopterygii</taxon>
        <taxon>Teleostei</taxon>
        <taxon>Anguilliformes</taxon>
        <taxon>Anguillidae</taxon>
        <taxon>Anguilla</taxon>
    </lineage>
</organism>